<evidence type="ECO:0000313" key="1">
    <source>
        <dbReference type="EMBL" id="MDH0655954.1"/>
    </source>
</evidence>
<sequence>MINTGIEIGVKSGTLSVFQGVLPMSYIDEERTLPNINSNGTSASYDFSIPSHITVPMFYVVMDVTGGYLYDFQHLGGTSWRINFYGIKTINMATGGVIQWTEPLVKAGTKFIIGGQRG</sequence>
<protein>
    <submittedName>
        <fullName evidence="1">Uncharacterized protein</fullName>
    </submittedName>
</protein>
<dbReference type="Proteomes" id="UP001161099">
    <property type="component" value="Unassembled WGS sequence"/>
</dbReference>
<dbReference type="EMBL" id="JAOCDR010000011">
    <property type="protein sequence ID" value="MDH0655954.1"/>
    <property type="molecule type" value="Genomic_DNA"/>
</dbReference>
<reference evidence="1" key="1">
    <citation type="submission" date="2022-09" db="EMBL/GenBank/DDBJ databases">
        <title>Intensive care unit water sources are persistently colonized with multi-drug resistant bacteria and are the site of extensive horizontal gene transfer of antibiotic resistance genes.</title>
        <authorList>
            <person name="Diorio-Toth L."/>
        </authorList>
    </citation>
    <scope>NUCLEOTIDE SEQUENCE</scope>
    <source>
        <strain evidence="1">GD03851</strain>
    </source>
</reference>
<name>A0AA42IE54_ACIJO</name>
<dbReference type="RefSeq" id="WP_279698275.1">
    <property type="nucleotide sequence ID" value="NZ_JAOCDR010000011.1"/>
</dbReference>
<evidence type="ECO:0000313" key="2">
    <source>
        <dbReference type="Proteomes" id="UP001161099"/>
    </source>
</evidence>
<proteinExistence type="predicted"/>
<organism evidence="1 2">
    <name type="scientific">Acinetobacter johnsonii</name>
    <dbReference type="NCBI Taxonomy" id="40214"/>
    <lineage>
        <taxon>Bacteria</taxon>
        <taxon>Pseudomonadati</taxon>
        <taxon>Pseudomonadota</taxon>
        <taxon>Gammaproteobacteria</taxon>
        <taxon>Moraxellales</taxon>
        <taxon>Moraxellaceae</taxon>
        <taxon>Acinetobacter</taxon>
    </lineage>
</organism>
<gene>
    <name evidence="1" type="ORF">N5D11_07460</name>
</gene>
<accession>A0AA42IE54</accession>
<comment type="caution">
    <text evidence="1">The sequence shown here is derived from an EMBL/GenBank/DDBJ whole genome shotgun (WGS) entry which is preliminary data.</text>
</comment>
<dbReference type="AlphaFoldDB" id="A0AA42IE54"/>